<sequence>MLFQSRVKMNRLLWCYSDYTANWSLSIGGKATARTISDGSRLLEMVGVHLGYEAHQDSQIIGFLGELHPAMGEQKKIVHRVSLVGSE</sequence>
<accession>A0A1N6X8P9</accession>
<evidence type="ECO:0000313" key="2">
    <source>
        <dbReference type="Proteomes" id="UP000185841"/>
    </source>
</evidence>
<name>A0A1N6X8P9_AQUAC</name>
<protein>
    <submittedName>
        <fullName evidence="1">Uncharacterized protein</fullName>
    </submittedName>
</protein>
<dbReference type="Proteomes" id="UP000185841">
    <property type="component" value="Unassembled WGS sequence"/>
</dbReference>
<dbReference type="AlphaFoldDB" id="A0A1N6X8P9"/>
<gene>
    <name evidence="1" type="ORF">SAMN05878282_11223</name>
</gene>
<dbReference type="EMBL" id="FTMP01000012">
    <property type="protein sequence ID" value="SIQ98657.1"/>
    <property type="molecule type" value="Genomic_DNA"/>
</dbReference>
<organism evidence="1 2">
    <name type="scientific">Aquipseudomonas alcaligenes</name>
    <name type="common">Pseudomonas alcaligenes</name>
    <dbReference type="NCBI Taxonomy" id="43263"/>
    <lineage>
        <taxon>Bacteria</taxon>
        <taxon>Pseudomonadati</taxon>
        <taxon>Pseudomonadota</taxon>
        <taxon>Gammaproteobacteria</taxon>
        <taxon>Pseudomonadales</taxon>
        <taxon>Pseudomonadaceae</taxon>
        <taxon>Aquipseudomonas</taxon>
    </lineage>
</organism>
<reference evidence="1 2" key="1">
    <citation type="submission" date="2017-01" db="EMBL/GenBank/DDBJ databases">
        <authorList>
            <person name="Mah S.A."/>
            <person name="Swanson W.J."/>
            <person name="Moy G.W."/>
            <person name="Vacquier V.D."/>
        </authorList>
    </citation>
    <scope>NUCLEOTIDE SEQUENCE [LARGE SCALE GENOMIC DNA]</scope>
    <source>
        <strain evidence="1 2">RU36E</strain>
    </source>
</reference>
<evidence type="ECO:0000313" key="1">
    <source>
        <dbReference type="EMBL" id="SIQ98657.1"/>
    </source>
</evidence>
<proteinExistence type="predicted"/>